<evidence type="ECO:0000256" key="2">
    <source>
        <dbReference type="SAM" id="SignalP"/>
    </source>
</evidence>
<comment type="caution">
    <text evidence="3">The sequence shown here is derived from an EMBL/GenBank/DDBJ whole genome shotgun (WGS) entry which is preliminary data.</text>
</comment>
<feature type="signal peptide" evidence="2">
    <location>
        <begin position="1"/>
        <end position="26"/>
    </location>
</feature>
<dbReference type="EMBL" id="CAJVCH010040194">
    <property type="protein sequence ID" value="CAG7716658.1"/>
    <property type="molecule type" value="Genomic_DNA"/>
</dbReference>
<name>A0A8J2NNZ8_9HEXA</name>
<protein>
    <submittedName>
        <fullName evidence="3">Uncharacterized protein</fullName>
    </submittedName>
</protein>
<dbReference type="AlphaFoldDB" id="A0A8J2NNZ8"/>
<feature type="transmembrane region" description="Helical" evidence="1">
    <location>
        <begin position="193"/>
        <end position="216"/>
    </location>
</feature>
<evidence type="ECO:0000256" key="1">
    <source>
        <dbReference type="SAM" id="Phobius"/>
    </source>
</evidence>
<keyword evidence="1" id="KW-0472">Membrane</keyword>
<accession>A0A8J2NNZ8</accession>
<proteinExistence type="predicted"/>
<feature type="chain" id="PRO_5035208478" evidence="2">
    <location>
        <begin position="27"/>
        <end position="338"/>
    </location>
</feature>
<keyword evidence="1" id="KW-1133">Transmembrane helix</keyword>
<sequence>MKAPGSLLHNVFRCLVGLTFASPILANNEYGSNHNYSGYSGESEIPTVQELPLSNYYGLVRSTLDFKSQPNDWAYHPTIHQIQAPPLPFYTEEQKQVLLDDALRAAWEEYGPKNKQRIANIVTSPSHYAHRDTSSGVPLTGFQASDSEWDQRVTKLSTQPFPPPQPNFFTRFLSSYIDFEVNHHEIADFLRRAVGLVFVGLLVVAWISLGAFLGLFSMKGLFGVGRTRSADDAQVRIGTFENDASGDFAGRVYVALEGDWLRTLQDKIEKETAKKSTETYVQCCILPDKKTNGVADCRVAERGKAKRGFKCSTNLTYNFEFGPKHNQGKIMTKPKHTL</sequence>
<evidence type="ECO:0000313" key="4">
    <source>
        <dbReference type="Proteomes" id="UP000708208"/>
    </source>
</evidence>
<organism evidence="3 4">
    <name type="scientific">Allacma fusca</name>
    <dbReference type="NCBI Taxonomy" id="39272"/>
    <lineage>
        <taxon>Eukaryota</taxon>
        <taxon>Metazoa</taxon>
        <taxon>Ecdysozoa</taxon>
        <taxon>Arthropoda</taxon>
        <taxon>Hexapoda</taxon>
        <taxon>Collembola</taxon>
        <taxon>Symphypleona</taxon>
        <taxon>Sminthuridae</taxon>
        <taxon>Allacma</taxon>
    </lineage>
</organism>
<keyword evidence="4" id="KW-1185">Reference proteome</keyword>
<keyword evidence="2" id="KW-0732">Signal</keyword>
<evidence type="ECO:0000313" key="3">
    <source>
        <dbReference type="EMBL" id="CAG7716658.1"/>
    </source>
</evidence>
<keyword evidence="1" id="KW-0812">Transmembrane</keyword>
<gene>
    <name evidence="3" type="ORF">AFUS01_LOCUS6156</name>
</gene>
<reference evidence="3" key="1">
    <citation type="submission" date="2021-06" db="EMBL/GenBank/DDBJ databases">
        <authorList>
            <person name="Hodson N. C."/>
            <person name="Mongue J. A."/>
            <person name="Jaron S. K."/>
        </authorList>
    </citation>
    <scope>NUCLEOTIDE SEQUENCE</scope>
</reference>
<dbReference type="Proteomes" id="UP000708208">
    <property type="component" value="Unassembled WGS sequence"/>
</dbReference>